<dbReference type="GO" id="GO:0003677">
    <property type="term" value="F:DNA binding"/>
    <property type="evidence" value="ECO:0007669"/>
    <property type="project" value="UniProtKB-KW"/>
</dbReference>
<feature type="domain" description="Basic leucine zipper" evidence="5">
    <location>
        <begin position="5"/>
        <end position="95"/>
    </location>
</feature>
<evidence type="ECO:0000256" key="3">
    <source>
        <dbReference type="ARBA" id="ARBA00023163"/>
    </source>
</evidence>
<evidence type="ECO:0000313" key="6">
    <source>
        <dbReference type="EMBL" id="TPP62640.1"/>
    </source>
</evidence>
<keyword evidence="7" id="KW-1185">Reference proteome</keyword>
<protein>
    <submittedName>
        <fullName evidence="6">Basic leucine zipper bZIP transcription</fullName>
    </submittedName>
</protein>
<dbReference type="EMBL" id="SUNJ01006587">
    <property type="protein sequence ID" value="TPP62640.1"/>
    <property type="molecule type" value="Genomic_DNA"/>
</dbReference>
<dbReference type="Proteomes" id="UP000316759">
    <property type="component" value="Unassembled WGS sequence"/>
</dbReference>
<evidence type="ECO:0000256" key="4">
    <source>
        <dbReference type="SAM" id="Coils"/>
    </source>
</evidence>
<sequence length="251" mass="27518">MGFEVSDDELIKMSTSELRLLLTKRQVTAEEHRQLRSRRRRLQNRKYARRCAHKKLTEVENLTSEVEEETTELQALRRQLLRINLTTQRLQHQATGLARFRLGLQSEDSSSPSAQTIRMLLSNGKTIGFAHPVGCLSHTVSSASLRTLTASNALIGSTASTCPGTTRNIPSLLKSHSLCSVPVSSSCSLNSSQSNMPVQLAAGLGMPSNHNPFPYAWSPSGTDSLNSRLPMRLVRPVGCGMVTNGRSGGEY</sequence>
<dbReference type="InterPro" id="IPR008917">
    <property type="entry name" value="TF_DNA-bd_sf"/>
</dbReference>
<evidence type="ECO:0000313" key="7">
    <source>
        <dbReference type="Proteomes" id="UP000316759"/>
    </source>
</evidence>
<organism evidence="6 7">
    <name type="scientific">Fasciola gigantica</name>
    <name type="common">Giant liver fluke</name>
    <dbReference type="NCBI Taxonomy" id="46835"/>
    <lineage>
        <taxon>Eukaryota</taxon>
        <taxon>Metazoa</taxon>
        <taxon>Spiralia</taxon>
        <taxon>Lophotrochozoa</taxon>
        <taxon>Platyhelminthes</taxon>
        <taxon>Trematoda</taxon>
        <taxon>Digenea</taxon>
        <taxon>Plagiorchiida</taxon>
        <taxon>Echinostomata</taxon>
        <taxon>Echinostomatoidea</taxon>
        <taxon>Fasciolidae</taxon>
        <taxon>Fasciola</taxon>
    </lineage>
</organism>
<keyword evidence="1" id="KW-0805">Transcription regulation</keyword>
<reference evidence="6 7" key="1">
    <citation type="submission" date="2019-04" db="EMBL/GenBank/DDBJ databases">
        <title>Annotation for the trematode Fasciola gigantica.</title>
        <authorList>
            <person name="Choi Y.-J."/>
        </authorList>
    </citation>
    <scope>NUCLEOTIDE SEQUENCE [LARGE SCALE GENOMIC DNA]</scope>
    <source>
        <strain evidence="6">Uganda_cow_1</strain>
    </source>
</reference>
<accession>A0A504YYU1</accession>
<dbReference type="Gene3D" id="1.20.5.170">
    <property type="match status" value="1"/>
</dbReference>
<dbReference type="InterPro" id="IPR004826">
    <property type="entry name" value="bZIP_Maf"/>
</dbReference>
<keyword evidence="4" id="KW-0175">Coiled coil</keyword>
<dbReference type="Pfam" id="PF03131">
    <property type="entry name" value="bZIP_Maf"/>
    <property type="match status" value="1"/>
</dbReference>
<keyword evidence="2" id="KW-0238">DNA-binding</keyword>
<evidence type="ECO:0000256" key="2">
    <source>
        <dbReference type="ARBA" id="ARBA00023125"/>
    </source>
</evidence>
<dbReference type="STRING" id="46835.A0A504YYU1"/>
<dbReference type="AlphaFoldDB" id="A0A504YYU1"/>
<dbReference type="GO" id="GO:0006355">
    <property type="term" value="P:regulation of DNA-templated transcription"/>
    <property type="evidence" value="ECO:0007669"/>
    <property type="project" value="InterPro"/>
</dbReference>
<dbReference type="OrthoDB" id="6253550at2759"/>
<evidence type="ECO:0000259" key="5">
    <source>
        <dbReference type="Pfam" id="PF03131"/>
    </source>
</evidence>
<feature type="coiled-coil region" evidence="4">
    <location>
        <begin position="25"/>
        <end position="93"/>
    </location>
</feature>
<comment type="caution">
    <text evidence="6">The sequence shown here is derived from an EMBL/GenBank/DDBJ whole genome shotgun (WGS) entry which is preliminary data.</text>
</comment>
<dbReference type="SUPFAM" id="SSF47454">
    <property type="entry name" value="A DNA-binding domain in eukaryotic transcription factors"/>
    <property type="match status" value="1"/>
</dbReference>
<evidence type="ECO:0000256" key="1">
    <source>
        <dbReference type="ARBA" id="ARBA00023015"/>
    </source>
</evidence>
<keyword evidence="3" id="KW-0804">Transcription</keyword>
<name>A0A504YYU1_FASGI</name>
<gene>
    <name evidence="6" type="ORF">FGIG_06386</name>
</gene>
<proteinExistence type="predicted"/>